<evidence type="ECO:0000256" key="1">
    <source>
        <dbReference type="SAM" id="MobiDB-lite"/>
    </source>
</evidence>
<dbReference type="STRING" id="62062.ENSHHUP00000065297"/>
<dbReference type="Ensembl" id="ENSHHUT00000067505.1">
    <property type="protein sequence ID" value="ENSHHUP00000065297.1"/>
    <property type="gene ID" value="ENSHHUG00000038535.1"/>
</dbReference>
<dbReference type="Proteomes" id="UP000314982">
    <property type="component" value="Unassembled WGS sequence"/>
</dbReference>
<evidence type="ECO:0000313" key="2">
    <source>
        <dbReference type="Ensembl" id="ENSHHUP00000065297.1"/>
    </source>
</evidence>
<dbReference type="AlphaFoldDB" id="A0A4W5PP73"/>
<protein>
    <submittedName>
        <fullName evidence="2">Uncharacterized protein</fullName>
    </submittedName>
</protein>
<keyword evidence="3" id="KW-1185">Reference proteome</keyword>
<feature type="region of interest" description="Disordered" evidence="1">
    <location>
        <begin position="42"/>
        <end position="62"/>
    </location>
</feature>
<evidence type="ECO:0000313" key="3">
    <source>
        <dbReference type="Proteomes" id="UP000314982"/>
    </source>
</evidence>
<reference evidence="2" key="2">
    <citation type="submission" date="2025-08" db="UniProtKB">
        <authorList>
            <consortium name="Ensembl"/>
        </authorList>
    </citation>
    <scope>IDENTIFICATION</scope>
</reference>
<name>A0A4W5PP73_9TELE</name>
<sequence length="331" mass="37205">MLVAIRKRSWEDHVTHHSGLQYSYDDLDLVCCHGVSGDGLEPREDLSTLDESNITDPGKGTGAIQPAAILDSSNKPEGDSDVISDVNVEILEAPAADVMEREAMEEDVESKALEWKAEDSVEDNDGLNVQRKVHGSRDKFDQILRGQHAVSVDGRQTEQEQHDSMRTDDGCEIAQDQTVLRKEDVYMVEMEGTRGEERALEMGREKTLEDKASIASFNALCVTGQHSEKLDRRPLAGQQNLESSKVDKIQERTIVEDMERSTIQVSREELEHSRLDSMVLLLMKLDQLDQEIDTALSASSSSMAITPTLRRHHQCVSTSTQRQRLEFRILF</sequence>
<proteinExistence type="predicted"/>
<reference evidence="2" key="3">
    <citation type="submission" date="2025-09" db="UniProtKB">
        <authorList>
            <consortium name="Ensembl"/>
        </authorList>
    </citation>
    <scope>IDENTIFICATION</scope>
</reference>
<dbReference type="GeneTree" id="ENSGT00940000173544"/>
<reference evidence="3" key="1">
    <citation type="submission" date="2018-06" db="EMBL/GenBank/DDBJ databases">
        <title>Genome assembly of Danube salmon.</title>
        <authorList>
            <person name="Macqueen D.J."/>
            <person name="Gundappa M.K."/>
        </authorList>
    </citation>
    <scope>NUCLEOTIDE SEQUENCE [LARGE SCALE GENOMIC DNA]</scope>
</reference>
<accession>A0A4W5PP73</accession>
<organism evidence="2 3">
    <name type="scientific">Hucho hucho</name>
    <name type="common">huchen</name>
    <dbReference type="NCBI Taxonomy" id="62062"/>
    <lineage>
        <taxon>Eukaryota</taxon>
        <taxon>Metazoa</taxon>
        <taxon>Chordata</taxon>
        <taxon>Craniata</taxon>
        <taxon>Vertebrata</taxon>
        <taxon>Euteleostomi</taxon>
        <taxon>Actinopterygii</taxon>
        <taxon>Neopterygii</taxon>
        <taxon>Teleostei</taxon>
        <taxon>Protacanthopterygii</taxon>
        <taxon>Salmoniformes</taxon>
        <taxon>Salmonidae</taxon>
        <taxon>Salmoninae</taxon>
        <taxon>Hucho</taxon>
    </lineage>
</organism>